<protein>
    <recommendedName>
        <fullName evidence="10">tRNA dimethylallyltransferase</fullName>
        <ecNumber evidence="10">2.5.1.75</ecNumber>
    </recommendedName>
    <alternativeName>
        <fullName evidence="10">Dimethylallyl diphosphate:tRNA dimethylallyltransferase</fullName>
        <shortName evidence="10">DMAPP:tRNA dimethylallyltransferase</shortName>
        <shortName evidence="10">DMATase</shortName>
    </alternativeName>
    <alternativeName>
        <fullName evidence="10">Isopentenyl-diphosphate:tRNA isopentenyltransferase</fullName>
        <shortName evidence="10">IPP transferase</shortName>
        <shortName evidence="10">IPPT</shortName>
        <shortName evidence="10">IPTase</shortName>
    </alternativeName>
</protein>
<dbReference type="EMBL" id="MFJB01000079">
    <property type="protein sequence ID" value="OGF98929.1"/>
    <property type="molecule type" value="Genomic_DNA"/>
</dbReference>
<comment type="function">
    <text evidence="2 10">Catalyzes the transfer of a dimethylallyl group onto the adenine at position 37 in tRNAs that read codons beginning with uridine, leading to the formation of N6-(dimethylallyl)adenosine (i(6)A).</text>
</comment>
<comment type="cofactor">
    <cofactor evidence="1 10">
        <name>Mg(2+)</name>
        <dbReference type="ChEBI" id="CHEBI:18420"/>
    </cofactor>
</comment>
<dbReference type="SUPFAM" id="SSF52540">
    <property type="entry name" value="P-loop containing nucleoside triphosphate hydrolases"/>
    <property type="match status" value="1"/>
</dbReference>
<feature type="region of interest" description="Disordered" evidence="11">
    <location>
        <begin position="52"/>
        <end position="73"/>
    </location>
</feature>
<evidence type="ECO:0000256" key="5">
    <source>
        <dbReference type="ARBA" id="ARBA00022694"/>
    </source>
</evidence>
<evidence type="ECO:0000256" key="1">
    <source>
        <dbReference type="ARBA" id="ARBA00001946"/>
    </source>
</evidence>
<dbReference type="Gene3D" id="3.40.50.300">
    <property type="entry name" value="P-loop containing nucleotide triphosphate hydrolases"/>
    <property type="match status" value="1"/>
</dbReference>
<feature type="site" description="Interaction with substrate tRNA" evidence="10">
    <location>
        <position position="132"/>
    </location>
</feature>
<dbReference type="Gene3D" id="1.10.20.140">
    <property type="match status" value="1"/>
</dbReference>
<evidence type="ECO:0000256" key="3">
    <source>
        <dbReference type="ARBA" id="ARBA00005842"/>
    </source>
</evidence>
<feature type="binding site" evidence="10">
    <location>
        <begin position="10"/>
        <end position="15"/>
    </location>
    <ligand>
        <name>substrate</name>
    </ligand>
</feature>
<keyword evidence="4 10" id="KW-0808">Transferase</keyword>
<evidence type="ECO:0000256" key="7">
    <source>
        <dbReference type="ARBA" id="ARBA00022840"/>
    </source>
</evidence>
<evidence type="ECO:0000313" key="12">
    <source>
        <dbReference type="EMBL" id="OGF98929.1"/>
    </source>
</evidence>
<evidence type="ECO:0000313" key="13">
    <source>
        <dbReference type="Proteomes" id="UP000177396"/>
    </source>
</evidence>
<dbReference type="InterPro" id="IPR039657">
    <property type="entry name" value="Dimethylallyltransferase"/>
</dbReference>
<dbReference type="Pfam" id="PF01745">
    <property type="entry name" value="IPT"/>
    <property type="match status" value="1"/>
</dbReference>
<evidence type="ECO:0000256" key="6">
    <source>
        <dbReference type="ARBA" id="ARBA00022741"/>
    </source>
</evidence>
<dbReference type="GO" id="GO:0006400">
    <property type="term" value="P:tRNA modification"/>
    <property type="evidence" value="ECO:0007669"/>
    <property type="project" value="TreeGrafter"/>
</dbReference>
<feature type="site" description="Interaction with substrate tRNA" evidence="10">
    <location>
        <position position="155"/>
    </location>
</feature>
<dbReference type="AlphaFoldDB" id="A0A1F5YFK6"/>
<dbReference type="PANTHER" id="PTHR11088">
    <property type="entry name" value="TRNA DIMETHYLALLYLTRANSFERASE"/>
    <property type="match status" value="1"/>
</dbReference>
<evidence type="ECO:0000256" key="11">
    <source>
        <dbReference type="SAM" id="MobiDB-lite"/>
    </source>
</evidence>
<evidence type="ECO:0000256" key="2">
    <source>
        <dbReference type="ARBA" id="ARBA00003213"/>
    </source>
</evidence>
<sequence>MKLLIIIGPTATGKTDLAIHLAQKYHGEIVSADSRHVYQGMDIGTGKDIDEKSKLKTLPPQRDPESGGKNSKLQKNKKFSIGYRSKEGIPIWLVDIVPPDYQFNLGEYFKIAQQIIKDIWERKKLPIVVGGTGLYIKALLKPLTLIAIPPDTGLRKQLNKLSLDDLAGKLKKINPQKWNQMNFSDRHNPRRIVRAIEITKSTKKSFSYTPFSNWLLIYLTALNNYLYLKIDRRVDERLSKGIIREIENLFKKGYHFNLPSFSATPYHLFKPYFEDGKDEETLKNIISEWKNTEHRLARKQAVWFKKMIRDFPPEKILISDIGNRGYLRQIEERINKWYTEN</sequence>
<dbReference type="GO" id="GO:0052381">
    <property type="term" value="F:tRNA dimethylallyltransferase activity"/>
    <property type="evidence" value="ECO:0007669"/>
    <property type="project" value="UniProtKB-UniRule"/>
</dbReference>
<comment type="catalytic activity">
    <reaction evidence="9 10">
        <text>adenosine(37) in tRNA + dimethylallyl diphosphate = N(6)-dimethylallyladenosine(37) in tRNA + diphosphate</text>
        <dbReference type="Rhea" id="RHEA:26482"/>
        <dbReference type="Rhea" id="RHEA-COMP:10162"/>
        <dbReference type="Rhea" id="RHEA-COMP:10375"/>
        <dbReference type="ChEBI" id="CHEBI:33019"/>
        <dbReference type="ChEBI" id="CHEBI:57623"/>
        <dbReference type="ChEBI" id="CHEBI:74411"/>
        <dbReference type="ChEBI" id="CHEBI:74415"/>
        <dbReference type="EC" id="2.5.1.75"/>
    </reaction>
</comment>
<comment type="caution">
    <text evidence="12">The sequence shown here is derived from an EMBL/GenBank/DDBJ whole genome shotgun (WGS) entry which is preliminary data.</text>
</comment>
<evidence type="ECO:0000256" key="9">
    <source>
        <dbReference type="ARBA" id="ARBA00049563"/>
    </source>
</evidence>
<comment type="caution">
    <text evidence="10">Lacks conserved residue(s) required for the propagation of feature annotation.</text>
</comment>
<dbReference type="GO" id="GO:0005524">
    <property type="term" value="F:ATP binding"/>
    <property type="evidence" value="ECO:0007669"/>
    <property type="project" value="UniProtKB-UniRule"/>
</dbReference>
<evidence type="ECO:0000256" key="4">
    <source>
        <dbReference type="ARBA" id="ARBA00022679"/>
    </source>
</evidence>
<dbReference type="HAMAP" id="MF_00185">
    <property type="entry name" value="IPP_trans"/>
    <property type="match status" value="1"/>
</dbReference>
<feature type="binding site" evidence="10">
    <location>
        <begin position="8"/>
        <end position="15"/>
    </location>
    <ligand>
        <name>ATP</name>
        <dbReference type="ChEBI" id="CHEBI:30616"/>
    </ligand>
</feature>
<gene>
    <name evidence="10" type="primary">miaA</name>
    <name evidence="12" type="ORF">A2153_05760</name>
</gene>
<feature type="region of interest" description="Interaction with substrate tRNA" evidence="10">
    <location>
        <begin position="33"/>
        <end position="36"/>
    </location>
</feature>
<dbReference type="EC" id="2.5.1.75" evidence="10"/>
<accession>A0A1F5YFK6</accession>
<reference evidence="12 13" key="1">
    <citation type="journal article" date="2016" name="Nat. Commun.">
        <title>Thousands of microbial genomes shed light on interconnected biogeochemical processes in an aquifer system.</title>
        <authorList>
            <person name="Anantharaman K."/>
            <person name="Brown C.T."/>
            <person name="Hug L.A."/>
            <person name="Sharon I."/>
            <person name="Castelle C.J."/>
            <person name="Probst A.J."/>
            <person name="Thomas B.C."/>
            <person name="Singh A."/>
            <person name="Wilkins M.J."/>
            <person name="Karaoz U."/>
            <person name="Brodie E.L."/>
            <person name="Williams K.H."/>
            <person name="Hubbard S.S."/>
            <person name="Banfield J.F."/>
        </authorList>
    </citation>
    <scope>NUCLEOTIDE SEQUENCE [LARGE SCALE GENOMIC DNA]</scope>
</reference>
<keyword evidence="5 10" id="KW-0819">tRNA processing</keyword>
<keyword evidence="8 10" id="KW-0460">Magnesium</keyword>
<evidence type="ECO:0000256" key="10">
    <source>
        <dbReference type="HAMAP-Rule" id="MF_00185"/>
    </source>
</evidence>
<comment type="subunit">
    <text evidence="10">Monomer.</text>
</comment>
<organism evidence="12 13">
    <name type="scientific">Candidatus Gottesmanbacteria bacterium RBG_16_38_7b</name>
    <dbReference type="NCBI Taxonomy" id="1798372"/>
    <lineage>
        <taxon>Bacteria</taxon>
        <taxon>Candidatus Gottesmaniibacteriota</taxon>
    </lineage>
</organism>
<dbReference type="InterPro" id="IPR027417">
    <property type="entry name" value="P-loop_NTPase"/>
</dbReference>
<evidence type="ECO:0000256" key="8">
    <source>
        <dbReference type="ARBA" id="ARBA00022842"/>
    </source>
</evidence>
<dbReference type="Pfam" id="PF01715">
    <property type="entry name" value="IPPT"/>
    <property type="match status" value="1"/>
</dbReference>
<keyword evidence="6 10" id="KW-0547">Nucleotide-binding</keyword>
<proteinExistence type="inferred from homology"/>
<dbReference type="PANTHER" id="PTHR11088:SF60">
    <property type="entry name" value="TRNA DIMETHYLALLYLTRANSFERASE"/>
    <property type="match status" value="1"/>
</dbReference>
<name>A0A1F5YFK6_9BACT</name>
<dbReference type="Proteomes" id="UP000177396">
    <property type="component" value="Unassembled WGS sequence"/>
</dbReference>
<dbReference type="InterPro" id="IPR018022">
    <property type="entry name" value="IPT"/>
</dbReference>
<keyword evidence="7 10" id="KW-0067">ATP-binding</keyword>
<comment type="similarity">
    <text evidence="3 10">Belongs to the IPP transferase family.</text>
</comment>